<dbReference type="Proteomes" id="UP001589788">
    <property type="component" value="Unassembled WGS sequence"/>
</dbReference>
<keyword evidence="6" id="KW-1185">Reference proteome</keyword>
<evidence type="ECO:0000313" key="6">
    <source>
        <dbReference type="Proteomes" id="UP001589788"/>
    </source>
</evidence>
<organism evidence="5 6">
    <name type="scientific">Aciditerrimonas ferrireducens</name>
    <dbReference type="NCBI Taxonomy" id="667306"/>
    <lineage>
        <taxon>Bacteria</taxon>
        <taxon>Bacillati</taxon>
        <taxon>Actinomycetota</taxon>
        <taxon>Acidimicrobiia</taxon>
        <taxon>Acidimicrobiales</taxon>
        <taxon>Acidimicrobiaceae</taxon>
        <taxon>Aciditerrimonas</taxon>
    </lineage>
</organism>
<comment type="caution">
    <text evidence="5">The sequence shown here is derived from an EMBL/GenBank/DDBJ whole genome shotgun (WGS) entry which is preliminary data.</text>
</comment>
<accession>A0ABV6C4C9</accession>
<sequence length="341" mass="37571">MSQGNDGLDLVDRRILHALYLQPRSPFSHLAEVLGLSEQTIARRYRQLSARRIARVVGQLRSERLGRSDWAVRIRCVPGAALGVARSLAEHPDSAWVSLTAGGTEIAAGVHHHRSDGRAPLLLDQLAASRHIVDVQAFCFLKVFTDTKQPAPLVRVLDDEEVARLSAGPALGEPRRRPVRTSLRDADWPLVDLLREDGRATFRSLAERTHWHETTVRQRVLDLVAAGILTFEVDLDPAAVGLGATMLLAITVPPIELERLGRALAARPDIPFVAATTGPSNLFAGLLGRDNADLYRTITTELVREGPIDRLELVPVHQTVKLHSMVLEDRHQSGSAWARAR</sequence>
<dbReference type="RefSeq" id="WP_377790149.1">
    <property type="nucleotide sequence ID" value="NZ_JBHLYQ010000114.1"/>
</dbReference>
<keyword evidence="2" id="KW-0238">DNA-binding</keyword>
<evidence type="ECO:0000256" key="3">
    <source>
        <dbReference type="ARBA" id="ARBA00023163"/>
    </source>
</evidence>
<dbReference type="EMBL" id="JBHLYQ010000114">
    <property type="protein sequence ID" value="MFC0082548.1"/>
    <property type="molecule type" value="Genomic_DNA"/>
</dbReference>
<feature type="domain" description="HTH asnC-type" evidence="4">
    <location>
        <begin position="8"/>
        <end position="48"/>
    </location>
</feature>
<reference evidence="5 6" key="1">
    <citation type="submission" date="2024-09" db="EMBL/GenBank/DDBJ databases">
        <authorList>
            <person name="Sun Q."/>
            <person name="Mori K."/>
        </authorList>
    </citation>
    <scope>NUCLEOTIDE SEQUENCE [LARGE SCALE GENOMIC DNA]</scope>
    <source>
        <strain evidence="5 6">JCM 15389</strain>
    </source>
</reference>
<dbReference type="Gene3D" id="3.30.70.920">
    <property type="match status" value="1"/>
</dbReference>
<dbReference type="PANTHER" id="PTHR30154:SF34">
    <property type="entry name" value="TRANSCRIPTIONAL REGULATOR AZLB"/>
    <property type="match status" value="1"/>
</dbReference>
<evidence type="ECO:0000313" key="5">
    <source>
        <dbReference type="EMBL" id="MFC0082548.1"/>
    </source>
</evidence>
<dbReference type="InterPro" id="IPR019888">
    <property type="entry name" value="Tscrpt_reg_AsnC-like"/>
</dbReference>
<gene>
    <name evidence="5" type="ORF">ACFFRE_10440</name>
</gene>
<name>A0ABV6C4C9_9ACTN</name>
<protein>
    <submittedName>
        <fullName evidence="5">Lrp/AsnC family transcriptional regulator</fullName>
    </submittedName>
</protein>
<dbReference type="Gene3D" id="1.10.10.10">
    <property type="entry name" value="Winged helix-like DNA-binding domain superfamily/Winged helix DNA-binding domain"/>
    <property type="match status" value="2"/>
</dbReference>
<dbReference type="SMART" id="SM00344">
    <property type="entry name" value="HTH_ASNC"/>
    <property type="match status" value="1"/>
</dbReference>
<dbReference type="Pfam" id="PF13404">
    <property type="entry name" value="HTH_AsnC-type"/>
    <property type="match status" value="2"/>
</dbReference>
<evidence type="ECO:0000256" key="1">
    <source>
        <dbReference type="ARBA" id="ARBA00023015"/>
    </source>
</evidence>
<dbReference type="PANTHER" id="PTHR30154">
    <property type="entry name" value="LEUCINE-RESPONSIVE REGULATORY PROTEIN"/>
    <property type="match status" value="1"/>
</dbReference>
<proteinExistence type="predicted"/>
<dbReference type="InterPro" id="IPR000485">
    <property type="entry name" value="AsnC-type_HTH_dom"/>
</dbReference>
<evidence type="ECO:0000259" key="4">
    <source>
        <dbReference type="Pfam" id="PF13404"/>
    </source>
</evidence>
<dbReference type="SUPFAM" id="SSF46785">
    <property type="entry name" value="Winged helix' DNA-binding domain"/>
    <property type="match status" value="2"/>
</dbReference>
<feature type="domain" description="HTH asnC-type" evidence="4">
    <location>
        <begin position="187"/>
        <end position="222"/>
    </location>
</feature>
<dbReference type="InterPro" id="IPR036388">
    <property type="entry name" value="WH-like_DNA-bd_sf"/>
</dbReference>
<evidence type="ECO:0000256" key="2">
    <source>
        <dbReference type="ARBA" id="ARBA00023125"/>
    </source>
</evidence>
<keyword evidence="3" id="KW-0804">Transcription</keyword>
<keyword evidence="1" id="KW-0805">Transcription regulation</keyword>
<dbReference type="InterPro" id="IPR036390">
    <property type="entry name" value="WH_DNA-bd_sf"/>
</dbReference>